<dbReference type="PROSITE" id="PS50048">
    <property type="entry name" value="ZN2_CY6_FUNGAL_2"/>
    <property type="match status" value="1"/>
</dbReference>
<dbReference type="InterPro" id="IPR001138">
    <property type="entry name" value="Zn2Cys6_DnaBD"/>
</dbReference>
<dbReference type="InterPro" id="IPR021858">
    <property type="entry name" value="Fun_TF"/>
</dbReference>
<accession>A0A1L7WFD6</accession>
<name>A0A1L7WFD6_9HELO</name>
<dbReference type="Pfam" id="PF11951">
    <property type="entry name" value="Fungal_trans_2"/>
    <property type="match status" value="1"/>
</dbReference>
<dbReference type="SUPFAM" id="SSF57701">
    <property type="entry name" value="Zn2/Cys6 DNA-binding domain"/>
    <property type="match status" value="1"/>
</dbReference>
<dbReference type="CDD" id="cd00067">
    <property type="entry name" value="GAL4"/>
    <property type="match status" value="1"/>
</dbReference>
<evidence type="ECO:0000259" key="3">
    <source>
        <dbReference type="PROSITE" id="PS50048"/>
    </source>
</evidence>
<feature type="compositionally biased region" description="Polar residues" evidence="2">
    <location>
        <begin position="1"/>
        <end position="12"/>
    </location>
</feature>
<dbReference type="Gene3D" id="4.10.240.10">
    <property type="entry name" value="Zn(2)-C6 fungal-type DNA-binding domain"/>
    <property type="match status" value="1"/>
</dbReference>
<dbReference type="PROSITE" id="PS00463">
    <property type="entry name" value="ZN2_CY6_FUNGAL_1"/>
    <property type="match status" value="1"/>
</dbReference>
<dbReference type="OrthoDB" id="3546279at2759"/>
<evidence type="ECO:0000313" key="5">
    <source>
        <dbReference type="Proteomes" id="UP000184330"/>
    </source>
</evidence>
<proteinExistence type="predicted"/>
<evidence type="ECO:0000256" key="1">
    <source>
        <dbReference type="ARBA" id="ARBA00023242"/>
    </source>
</evidence>
<feature type="domain" description="Zn(2)-C6 fungal-type" evidence="3">
    <location>
        <begin position="29"/>
        <end position="59"/>
    </location>
</feature>
<dbReference type="GO" id="GO:0000981">
    <property type="term" value="F:DNA-binding transcription factor activity, RNA polymerase II-specific"/>
    <property type="evidence" value="ECO:0007669"/>
    <property type="project" value="InterPro"/>
</dbReference>
<dbReference type="InterPro" id="IPR052400">
    <property type="entry name" value="Zn2-C6_fungal_TF"/>
</dbReference>
<evidence type="ECO:0000313" key="4">
    <source>
        <dbReference type="EMBL" id="CZR51468.1"/>
    </source>
</evidence>
<protein>
    <submittedName>
        <fullName evidence="4">Related to C6 transcription factor</fullName>
    </submittedName>
</protein>
<dbReference type="STRING" id="576137.A0A1L7WFD6"/>
<reference evidence="4 5" key="1">
    <citation type="submission" date="2016-03" db="EMBL/GenBank/DDBJ databases">
        <authorList>
            <person name="Ploux O."/>
        </authorList>
    </citation>
    <scope>NUCLEOTIDE SEQUENCE [LARGE SCALE GENOMIC DNA]</scope>
    <source>
        <strain evidence="4 5">UAMH 11012</strain>
    </source>
</reference>
<sequence length="430" mass="48164">MSSQSRSPSAETQGKAKAPRLYHTKSRNGCQRCRARRVKCNEARPTCANCHRHGVSCVYNTTPQTSAKPASPKEPFPPPGSEHVDLLAEYRPTRLPPPIDDVALQHLLSSMESENESIFEMPESKQRRMLELRLQQNFIERTSQTLSACHNPKVRNAWAVEVPKIGLLNDNVLYGMLALSALHLLNSEPDNQELLYARQAYTGLALREHRRAIALLSSGNADAVCYASTLVLCDAFACLQERSLDPWSPPSQWIMMARGSGSVFGAAFDKINNFQTAKIMPLVEAASNLTIAAVLFADDNRRGLEHLLGQEFSSEVWDEETRQAYEKALSYIGSIQRAVKSGEHRLAICRRAMAFALLSPKKFFTFVEEQRPRALVILAHFFTLFSNMEDIWWIGKVARREIQGIQRALPAEWQGLMRIPLASVGLLSSS</sequence>
<keyword evidence="5" id="KW-1185">Reference proteome</keyword>
<dbReference type="SMART" id="SM00066">
    <property type="entry name" value="GAL4"/>
    <property type="match status" value="1"/>
</dbReference>
<dbReference type="Pfam" id="PF00172">
    <property type="entry name" value="Zn_clus"/>
    <property type="match status" value="1"/>
</dbReference>
<dbReference type="AlphaFoldDB" id="A0A1L7WFD6"/>
<dbReference type="Proteomes" id="UP000184330">
    <property type="component" value="Unassembled WGS sequence"/>
</dbReference>
<feature type="region of interest" description="Disordered" evidence="2">
    <location>
        <begin position="1"/>
        <end position="23"/>
    </location>
</feature>
<dbReference type="EMBL" id="FJOG01000002">
    <property type="protein sequence ID" value="CZR51468.1"/>
    <property type="molecule type" value="Genomic_DNA"/>
</dbReference>
<dbReference type="InterPro" id="IPR036864">
    <property type="entry name" value="Zn2-C6_fun-type_DNA-bd_sf"/>
</dbReference>
<dbReference type="PANTHER" id="PTHR47657">
    <property type="entry name" value="STEROL REGULATORY ELEMENT-BINDING PROTEIN ECM22"/>
    <property type="match status" value="1"/>
</dbReference>
<organism evidence="4 5">
    <name type="scientific">Phialocephala subalpina</name>
    <dbReference type="NCBI Taxonomy" id="576137"/>
    <lineage>
        <taxon>Eukaryota</taxon>
        <taxon>Fungi</taxon>
        <taxon>Dikarya</taxon>
        <taxon>Ascomycota</taxon>
        <taxon>Pezizomycotina</taxon>
        <taxon>Leotiomycetes</taxon>
        <taxon>Helotiales</taxon>
        <taxon>Mollisiaceae</taxon>
        <taxon>Phialocephala</taxon>
        <taxon>Phialocephala fortinii species complex</taxon>
    </lineage>
</organism>
<evidence type="ECO:0000256" key="2">
    <source>
        <dbReference type="SAM" id="MobiDB-lite"/>
    </source>
</evidence>
<dbReference type="GO" id="GO:0008270">
    <property type="term" value="F:zinc ion binding"/>
    <property type="evidence" value="ECO:0007669"/>
    <property type="project" value="InterPro"/>
</dbReference>
<dbReference type="PANTHER" id="PTHR47657:SF14">
    <property type="entry name" value="ZN(2)-C6 FUNGAL-TYPE DOMAIN-CONTAINING PROTEIN"/>
    <property type="match status" value="1"/>
</dbReference>
<gene>
    <name evidence="4" type="ORF">PAC_01344</name>
</gene>
<keyword evidence="1" id="KW-0539">Nucleus</keyword>